<proteinExistence type="predicted"/>
<evidence type="ECO:0000313" key="2">
    <source>
        <dbReference type="EMBL" id="EDM27767.1"/>
    </source>
</evidence>
<evidence type="ECO:0000313" key="3">
    <source>
        <dbReference type="Proteomes" id="UP000004947"/>
    </source>
</evidence>
<gene>
    <name evidence="2" type="ORF">LNTAR_00160</name>
</gene>
<dbReference type="EMBL" id="ABCK01000007">
    <property type="protein sequence ID" value="EDM27767.1"/>
    <property type="molecule type" value="Genomic_DNA"/>
</dbReference>
<evidence type="ECO:0000256" key="1">
    <source>
        <dbReference type="SAM" id="MobiDB-lite"/>
    </source>
</evidence>
<protein>
    <submittedName>
        <fullName evidence="2">Uncharacterized protein</fullName>
    </submittedName>
</protein>
<dbReference type="STRING" id="313628.LNTAR_00160"/>
<dbReference type="RefSeq" id="WP_007278282.1">
    <property type="nucleotide sequence ID" value="NZ_ABCK01000007.1"/>
</dbReference>
<comment type="caution">
    <text evidence="2">The sequence shown here is derived from an EMBL/GenBank/DDBJ whole genome shotgun (WGS) entry which is preliminary data.</text>
</comment>
<keyword evidence="3" id="KW-1185">Reference proteome</keyword>
<accession>A6DK69</accession>
<feature type="region of interest" description="Disordered" evidence="1">
    <location>
        <begin position="103"/>
        <end position="124"/>
    </location>
</feature>
<name>A6DK69_9BACT</name>
<sequence length="124" mass="14248">MAGSKRKPLSLAGVRSEEEVDKVLSNLSNSKSELENIVNLSAKSESHKKEQSKERVTFYLSSDVLEELENTYDEIRRSMPYKFKTKIKKSHLVEFAMERLLEDHNKNGRDSSLGRMVESVKRGE</sequence>
<dbReference type="AlphaFoldDB" id="A6DK69"/>
<organism evidence="2 3">
    <name type="scientific">Lentisphaera araneosa HTCC2155</name>
    <dbReference type="NCBI Taxonomy" id="313628"/>
    <lineage>
        <taxon>Bacteria</taxon>
        <taxon>Pseudomonadati</taxon>
        <taxon>Lentisphaerota</taxon>
        <taxon>Lentisphaeria</taxon>
        <taxon>Lentisphaerales</taxon>
        <taxon>Lentisphaeraceae</taxon>
        <taxon>Lentisphaera</taxon>
    </lineage>
</organism>
<reference evidence="2 3" key="1">
    <citation type="journal article" date="2010" name="J. Bacteriol.">
        <title>Genome sequence of Lentisphaera araneosa HTCC2155T, the type species of the order Lentisphaerales in the phylum Lentisphaerae.</title>
        <authorList>
            <person name="Thrash J.C."/>
            <person name="Cho J.C."/>
            <person name="Vergin K.L."/>
            <person name="Morris R.M."/>
            <person name="Giovannoni S.J."/>
        </authorList>
    </citation>
    <scope>NUCLEOTIDE SEQUENCE [LARGE SCALE GENOMIC DNA]</scope>
    <source>
        <strain evidence="2 3">HTCC2155</strain>
    </source>
</reference>
<dbReference type="Proteomes" id="UP000004947">
    <property type="component" value="Unassembled WGS sequence"/>
</dbReference>